<feature type="transmembrane region" description="Helical" evidence="12">
    <location>
        <begin position="318"/>
        <end position="336"/>
    </location>
</feature>
<dbReference type="STRING" id="177437.HRM2_17790"/>
<organism evidence="14 15">
    <name type="scientific">Desulforapulum autotrophicum (strain ATCC 43914 / DSM 3382 / VKM B-1955 / HRM2)</name>
    <name type="common">Desulfobacterium autotrophicum</name>
    <dbReference type="NCBI Taxonomy" id="177437"/>
    <lineage>
        <taxon>Bacteria</taxon>
        <taxon>Pseudomonadati</taxon>
        <taxon>Thermodesulfobacteriota</taxon>
        <taxon>Desulfobacteria</taxon>
        <taxon>Desulfobacterales</taxon>
        <taxon>Desulfobacteraceae</taxon>
        <taxon>Desulforapulum</taxon>
    </lineage>
</organism>
<dbReference type="PANTHER" id="PTHR43221">
    <property type="entry name" value="PROTEASE HTPX"/>
    <property type="match status" value="1"/>
</dbReference>
<accession>C0QB84</accession>
<evidence type="ECO:0000259" key="13">
    <source>
        <dbReference type="Pfam" id="PF01435"/>
    </source>
</evidence>
<evidence type="ECO:0000256" key="9">
    <source>
        <dbReference type="ARBA" id="ARBA00023049"/>
    </source>
</evidence>
<name>C0QB84_DESAH</name>
<proteinExistence type="predicted"/>
<gene>
    <name evidence="14" type="ordered locus">HRM2_17790</name>
</gene>
<feature type="transmembrane region" description="Helical" evidence="12">
    <location>
        <begin position="6"/>
        <end position="25"/>
    </location>
</feature>
<dbReference type="PROSITE" id="PS50293">
    <property type="entry name" value="TPR_REGION"/>
    <property type="match status" value="1"/>
</dbReference>
<comment type="cofactor">
    <cofactor evidence="1">
        <name>Zn(2+)</name>
        <dbReference type="ChEBI" id="CHEBI:29105"/>
    </cofactor>
</comment>
<feature type="transmembrane region" description="Helical" evidence="12">
    <location>
        <begin position="164"/>
        <end position="182"/>
    </location>
</feature>
<keyword evidence="6 14" id="KW-0378">Hydrolase</keyword>
<evidence type="ECO:0000256" key="5">
    <source>
        <dbReference type="ARBA" id="ARBA00022723"/>
    </source>
</evidence>
<keyword evidence="7" id="KW-0862">Zinc</keyword>
<dbReference type="PROSITE" id="PS50005">
    <property type="entry name" value="TPR"/>
    <property type="match status" value="1"/>
</dbReference>
<feature type="repeat" description="TPR" evidence="11">
    <location>
        <begin position="460"/>
        <end position="493"/>
    </location>
</feature>
<evidence type="ECO:0000256" key="10">
    <source>
        <dbReference type="ARBA" id="ARBA00023136"/>
    </source>
</evidence>
<evidence type="ECO:0000256" key="2">
    <source>
        <dbReference type="ARBA" id="ARBA00022475"/>
    </source>
</evidence>
<feature type="transmembrane region" description="Helical" evidence="12">
    <location>
        <begin position="272"/>
        <end position="298"/>
    </location>
</feature>
<dbReference type="GO" id="GO:0006508">
    <property type="term" value="P:proteolysis"/>
    <property type="evidence" value="ECO:0007669"/>
    <property type="project" value="UniProtKB-KW"/>
</dbReference>
<dbReference type="Pfam" id="PF01435">
    <property type="entry name" value="Peptidase_M48"/>
    <property type="match status" value="1"/>
</dbReference>
<keyword evidence="8 12" id="KW-1133">Transmembrane helix</keyword>
<feature type="transmembrane region" description="Helical" evidence="12">
    <location>
        <begin position="410"/>
        <end position="431"/>
    </location>
</feature>
<dbReference type="Proteomes" id="UP000000442">
    <property type="component" value="Chromosome"/>
</dbReference>
<protein>
    <recommendedName>
        <fullName evidence="13">Peptidase M48 domain-containing protein</fullName>
    </recommendedName>
</protein>
<evidence type="ECO:0000313" key="15">
    <source>
        <dbReference type="Proteomes" id="UP000000442"/>
    </source>
</evidence>
<keyword evidence="10 12" id="KW-0472">Membrane</keyword>
<sequence>MPDNALVSALVLAMVFALVCHISFKRLAARTSPGTGVLLDTRLEQTLSRLSILALFVFAADLYILKLKLALAGFPPFEVFPTLEALVFLLVFLGYLVIVWTSAWGVQKQFFSGTVSKKSFVLSNISFSLPALLPWFLLSIMADFIQILPFEGPRTFLATPLGEILYVIFFLFAVASFGPFLIQKLWGCSSLDPGPTRERIESLCNLAGIGCADILKWELFGGSMITAGVMGLVSRFRYILVTPALVSLMTPREVDAVIAHEIGHVKKHHIHFYLFFFAGYIACVYALFDPLLVLVYAMDPLSWFVSFVGMEQETFSTLVFSLILILLFILYFRFVFGFFMRNFERQADTYVFSLLGSGRSLIDTFYKIARFSRTSPDRPNWHHFNITQRINFLERCELDPRVVKKHDRKVRYMIVGYAMAMVVVVFAGYFINFGQGRDVLDSYLTERLLLQELQIDPENADAYTLIGDYYYGKEMFEKAIQAYENVLKIAPRNLHALNNLAWLLVTCKDDSFQDPERAFTLAQRALEVDRPAHVLDTYAEACWRNGLSREALKASMEALEKAEDRRKYYLAQVQRFKN</sequence>
<dbReference type="GO" id="GO:0004222">
    <property type="term" value="F:metalloendopeptidase activity"/>
    <property type="evidence" value="ECO:0007669"/>
    <property type="project" value="InterPro"/>
</dbReference>
<dbReference type="eggNOG" id="COG0501">
    <property type="taxonomic scope" value="Bacteria"/>
</dbReference>
<keyword evidence="9" id="KW-0482">Metalloprotease</keyword>
<dbReference type="EMBL" id="CP001087">
    <property type="protein sequence ID" value="ACN14883.1"/>
    <property type="molecule type" value="Genomic_DNA"/>
</dbReference>
<dbReference type="GO" id="GO:0046872">
    <property type="term" value="F:metal ion binding"/>
    <property type="evidence" value="ECO:0007669"/>
    <property type="project" value="UniProtKB-KW"/>
</dbReference>
<feature type="transmembrane region" description="Helical" evidence="12">
    <location>
        <begin position="127"/>
        <end position="148"/>
    </location>
</feature>
<keyword evidence="5" id="KW-0479">Metal-binding</keyword>
<dbReference type="InterPro" id="IPR019734">
    <property type="entry name" value="TPR_rpt"/>
</dbReference>
<evidence type="ECO:0000256" key="4">
    <source>
        <dbReference type="ARBA" id="ARBA00022692"/>
    </source>
</evidence>
<evidence type="ECO:0000256" key="8">
    <source>
        <dbReference type="ARBA" id="ARBA00022989"/>
    </source>
</evidence>
<dbReference type="SUPFAM" id="SSF48452">
    <property type="entry name" value="TPR-like"/>
    <property type="match status" value="1"/>
</dbReference>
<dbReference type="InterPro" id="IPR050083">
    <property type="entry name" value="HtpX_protease"/>
</dbReference>
<evidence type="ECO:0000256" key="6">
    <source>
        <dbReference type="ARBA" id="ARBA00022801"/>
    </source>
</evidence>
<feature type="transmembrane region" description="Helical" evidence="12">
    <location>
        <begin position="85"/>
        <end position="106"/>
    </location>
</feature>
<evidence type="ECO:0000256" key="11">
    <source>
        <dbReference type="PROSITE-ProRule" id="PRU00339"/>
    </source>
</evidence>
<dbReference type="CDD" id="cd07345">
    <property type="entry name" value="M48A_Ste24p-like"/>
    <property type="match status" value="1"/>
</dbReference>
<dbReference type="PANTHER" id="PTHR43221:SF2">
    <property type="entry name" value="PROTEASE HTPX HOMOLOG"/>
    <property type="match status" value="1"/>
</dbReference>
<evidence type="ECO:0000313" key="14">
    <source>
        <dbReference type="EMBL" id="ACN14883.1"/>
    </source>
</evidence>
<keyword evidence="3" id="KW-0645">Protease</keyword>
<evidence type="ECO:0000256" key="12">
    <source>
        <dbReference type="SAM" id="Phobius"/>
    </source>
</evidence>
<dbReference type="SMART" id="SM00028">
    <property type="entry name" value="TPR"/>
    <property type="match status" value="1"/>
</dbReference>
<keyword evidence="4 12" id="KW-0812">Transmembrane</keyword>
<evidence type="ECO:0000256" key="1">
    <source>
        <dbReference type="ARBA" id="ARBA00001947"/>
    </source>
</evidence>
<keyword evidence="2" id="KW-1003">Cell membrane</keyword>
<dbReference type="InterPro" id="IPR011990">
    <property type="entry name" value="TPR-like_helical_dom_sf"/>
</dbReference>
<dbReference type="KEGG" id="dat:HRM2_17790"/>
<reference evidence="14 15" key="1">
    <citation type="journal article" date="2009" name="Environ. Microbiol.">
        <title>Genome sequence of Desulfobacterium autotrophicum HRM2, a marine sulfate reducer oxidizing organic carbon completely to carbon dioxide.</title>
        <authorList>
            <person name="Strittmatter A.W."/>
            <person name="Liesegang H."/>
            <person name="Rabus R."/>
            <person name="Decker I."/>
            <person name="Amann J."/>
            <person name="Andres S."/>
            <person name="Henne A."/>
            <person name="Fricke W.F."/>
            <person name="Martinez-Arias R."/>
            <person name="Bartels D."/>
            <person name="Goesmann A."/>
            <person name="Krause L."/>
            <person name="Puehler A."/>
            <person name="Klenk H.P."/>
            <person name="Richter M."/>
            <person name="Schuler M."/>
            <person name="Gloeckner F.O."/>
            <person name="Meyerdierks A."/>
            <person name="Gottschalk G."/>
            <person name="Amann R."/>
        </authorList>
    </citation>
    <scope>NUCLEOTIDE SEQUENCE [LARGE SCALE GENOMIC DNA]</scope>
    <source>
        <strain evidence="15">ATCC 43914 / DSM 3382 / HRM2</strain>
    </source>
</reference>
<keyword evidence="11" id="KW-0802">TPR repeat</keyword>
<dbReference type="eggNOG" id="COG0457">
    <property type="taxonomic scope" value="Bacteria"/>
</dbReference>
<evidence type="ECO:0000256" key="7">
    <source>
        <dbReference type="ARBA" id="ARBA00022833"/>
    </source>
</evidence>
<dbReference type="Gene3D" id="3.30.2010.10">
    <property type="entry name" value="Metalloproteases ('zincins'), catalytic domain"/>
    <property type="match status" value="1"/>
</dbReference>
<evidence type="ECO:0000256" key="3">
    <source>
        <dbReference type="ARBA" id="ARBA00022670"/>
    </source>
</evidence>
<keyword evidence="15" id="KW-1185">Reference proteome</keyword>
<feature type="transmembrane region" description="Helical" evidence="12">
    <location>
        <begin position="46"/>
        <end position="65"/>
    </location>
</feature>
<dbReference type="AlphaFoldDB" id="C0QB84"/>
<dbReference type="Gene3D" id="1.25.40.10">
    <property type="entry name" value="Tetratricopeptide repeat domain"/>
    <property type="match status" value="1"/>
</dbReference>
<dbReference type="InterPro" id="IPR001915">
    <property type="entry name" value="Peptidase_M48"/>
</dbReference>
<feature type="domain" description="Peptidase M48" evidence="13">
    <location>
        <begin position="227"/>
        <end position="382"/>
    </location>
</feature>
<dbReference type="HOGENOM" id="CLU_030786_0_0_7"/>